<comment type="caution">
    <text evidence="1">The sequence shown here is derived from an EMBL/GenBank/DDBJ whole genome shotgun (WGS) entry which is preliminary data.</text>
</comment>
<keyword evidence="2" id="KW-1185">Reference proteome</keyword>
<evidence type="ECO:0000313" key="1">
    <source>
        <dbReference type="EMBL" id="KAJ1677900.1"/>
    </source>
</evidence>
<feature type="non-terminal residue" evidence="1">
    <location>
        <position position="1"/>
    </location>
</feature>
<reference evidence="1" key="1">
    <citation type="submission" date="2022-06" db="EMBL/GenBank/DDBJ databases">
        <title>Phylogenomic reconstructions and comparative analyses of Kickxellomycotina fungi.</title>
        <authorList>
            <person name="Reynolds N.K."/>
            <person name="Stajich J.E."/>
            <person name="Barry K."/>
            <person name="Grigoriev I.V."/>
            <person name="Crous P."/>
            <person name="Smith M.E."/>
        </authorList>
    </citation>
    <scope>NUCLEOTIDE SEQUENCE</scope>
    <source>
        <strain evidence="1">RSA 2271</strain>
    </source>
</reference>
<dbReference type="Proteomes" id="UP001145114">
    <property type="component" value="Unassembled WGS sequence"/>
</dbReference>
<gene>
    <name evidence="1" type="primary">VPH1_1</name>
    <name evidence="1" type="ORF">EV182_005208</name>
</gene>
<organism evidence="1 2">
    <name type="scientific">Spiromyces aspiralis</name>
    <dbReference type="NCBI Taxonomy" id="68401"/>
    <lineage>
        <taxon>Eukaryota</taxon>
        <taxon>Fungi</taxon>
        <taxon>Fungi incertae sedis</taxon>
        <taxon>Zoopagomycota</taxon>
        <taxon>Kickxellomycotina</taxon>
        <taxon>Kickxellomycetes</taxon>
        <taxon>Kickxellales</taxon>
        <taxon>Kickxellaceae</taxon>
        <taxon>Spiromyces</taxon>
    </lineage>
</organism>
<sequence length="497" mass="56401">GWCATNEVDIVRFALKHASGASGSNVQAVLQELRTTKEPPTFIRTNKFTQGFQNIVDAYGVPKAGEVNPGLFTVITFPFLFALMFGDFGHGFLMALAAASLCFYERSLAKGNYGEIFKMFFNGRYIILLMGLFSIYTGLLYNDIFSRTTHFFKKGWDWPDKLPESGTATARLNGHTYIFGIDPTWHHAENALIFTNSYKMKMSIILGIIHMSFGIFMQIPNARHFKKPVNIWHVFVPQIIFLWSIFGYLSFTILYKWSVDWYAKDANGNSIRNSPPSLLNMLIYMFLNPGHVNPDEQLFAGQAFVQTVLLLLALVCVPWMLLAKPLILRHEHQGIPQQGYEQITTTRISTDSFDSDGLAGITETEEMHHDDFDFGEVMMNSVIHTIEFCLNAISNTASYLRLWALSLAHAQLSEVLWQMVLEVTLNVKGALAPFAIFFGFAMWFSLSVMILLVMEGLSAFLHALRLHWVEFNSKFYEGSGTKFEPFSFHSVIHGEEQ</sequence>
<accession>A0ACC1HMW7</accession>
<dbReference type="EMBL" id="JAMZIH010001792">
    <property type="protein sequence ID" value="KAJ1677900.1"/>
    <property type="molecule type" value="Genomic_DNA"/>
</dbReference>
<protein>
    <submittedName>
        <fullName evidence="1">H(+)-transporting V0 sector ATPase subunit a</fullName>
    </submittedName>
</protein>
<proteinExistence type="predicted"/>
<evidence type="ECO:0000313" key="2">
    <source>
        <dbReference type="Proteomes" id="UP001145114"/>
    </source>
</evidence>
<name>A0ACC1HMW7_9FUNG</name>